<comment type="caution">
    <text evidence="7">The sequence shown here is derived from an EMBL/GenBank/DDBJ whole genome shotgun (WGS) entry which is preliminary data.</text>
</comment>
<dbReference type="PANTHER" id="PTHR30337:SF0">
    <property type="entry name" value="NUCLEASE SBCCD SUBUNIT D"/>
    <property type="match status" value="1"/>
</dbReference>
<accession>A0A0Q0YMR0</accession>
<evidence type="ECO:0000256" key="4">
    <source>
        <dbReference type="ARBA" id="ARBA00022801"/>
    </source>
</evidence>
<sequence>MAVTTFIHTSDLQWGMTRWFLDEDAQARFDAARLDAVRRIGEIARERGADFVVMAGDVFDKNSLSRRTQGRALDALASMGVPVLLLPGNHDPLVADSPFYAAADIPGVTILRDHQPVRVGEGVEVVGAPLKAKYASTDLVAQALAGLEPTQEVRVAVGHGQAEGRTGEADPALIDLAKAERALEAGVIDYLALGDTHSTQQVGRSGRVWFSGAPETTDFHDHYQWKSGGEVDSGNVLCVSIEKTSATNARVEVEKIAVGTWLFEALDAEVNTAEEVADFLAALEAYPHKERTVVKYSLRGTLGLADMRTLEAGIERLEPVFAALYERRRLMDLHLAPSPEEIAETDMRGYAAEALQELVANDETDAVNLLLRLSARVEERA</sequence>
<evidence type="ECO:0000313" key="7">
    <source>
        <dbReference type="EMBL" id="KQB83766.1"/>
    </source>
</evidence>
<dbReference type="InterPro" id="IPR041796">
    <property type="entry name" value="Mre11_N"/>
</dbReference>
<dbReference type="RefSeq" id="WP_055122910.1">
    <property type="nucleotide sequence ID" value="NZ_LKST01000003.1"/>
</dbReference>
<comment type="similarity">
    <text evidence="1">Belongs to the SbcD family.</text>
</comment>
<dbReference type="OrthoDB" id="9773856at2"/>
<feature type="domain" description="Calcineurin-like phosphoesterase" evidence="6">
    <location>
        <begin position="5"/>
        <end position="197"/>
    </location>
</feature>
<dbReference type="SUPFAM" id="SSF56300">
    <property type="entry name" value="Metallo-dependent phosphatases"/>
    <property type="match status" value="1"/>
</dbReference>
<evidence type="ECO:0000313" key="8">
    <source>
        <dbReference type="Proteomes" id="UP000050517"/>
    </source>
</evidence>
<dbReference type="InterPro" id="IPR029052">
    <property type="entry name" value="Metallo-depent_PP-like"/>
</dbReference>
<dbReference type="Pfam" id="PF00149">
    <property type="entry name" value="Metallophos"/>
    <property type="match status" value="1"/>
</dbReference>
<dbReference type="AlphaFoldDB" id="A0A0Q0YMR0"/>
<keyword evidence="8" id="KW-1185">Reference proteome</keyword>
<evidence type="ECO:0000259" key="6">
    <source>
        <dbReference type="Pfam" id="PF00149"/>
    </source>
</evidence>
<keyword evidence="5 7" id="KW-0269">Exonuclease</keyword>
<gene>
    <name evidence="7" type="ORF">Cocul_01838</name>
</gene>
<organism evidence="7 8">
    <name type="scientific">Corynebacterium oculi</name>
    <dbReference type="NCBI Taxonomy" id="1544416"/>
    <lineage>
        <taxon>Bacteria</taxon>
        <taxon>Bacillati</taxon>
        <taxon>Actinomycetota</taxon>
        <taxon>Actinomycetes</taxon>
        <taxon>Mycobacteriales</taxon>
        <taxon>Corynebacteriaceae</taxon>
        <taxon>Corynebacterium</taxon>
    </lineage>
</organism>
<keyword evidence="4" id="KW-0378">Hydrolase</keyword>
<dbReference type="PANTHER" id="PTHR30337">
    <property type="entry name" value="COMPONENT OF ATP-DEPENDENT DSDNA EXONUCLEASE"/>
    <property type="match status" value="1"/>
</dbReference>
<dbReference type="InterPro" id="IPR014577">
    <property type="entry name" value="UCP033093_metalloPase"/>
</dbReference>
<dbReference type="InterPro" id="IPR050535">
    <property type="entry name" value="DNA_Repair-Maintenance_Comp"/>
</dbReference>
<evidence type="ECO:0000256" key="1">
    <source>
        <dbReference type="ARBA" id="ARBA00010555"/>
    </source>
</evidence>
<dbReference type="EMBL" id="LKST01000003">
    <property type="protein sequence ID" value="KQB83766.1"/>
    <property type="molecule type" value="Genomic_DNA"/>
</dbReference>
<name>A0A0Q0YMR0_9CORY</name>
<dbReference type="STRING" id="1544416.Cocul_01838"/>
<protein>
    <recommendedName>
        <fullName evidence="2">Nuclease SbcCD subunit D</fullName>
    </recommendedName>
</protein>
<evidence type="ECO:0000256" key="3">
    <source>
        <dbReference type="ARBA" id="ARBA00022722"/>
    </source>
</evidence>
<dbReference type="Gene3D" id="3.60.21.10">
    <property type="match status" value="1"/>
</dbReference>
<dbReference type="CDD" id="cd00840">
    <property type="entry name" value="MPP_Mre11_N"/>
    <property type="match status" value="1"/>
</dbReference>
<evidence type="ECO:0000256" key="2">
    <source>
        <dbReference type="ARBA" id="ARBA00013365"/>
    </source>
</evidence>
<dbReference type="InterPro" id="IPR004843">
    <property type="entry name" value="Calcineurin-like_PHP"/>
</dbReference>
<dbReference type="PIRSF" id="PIRSF033093">
    <property type="entry name" value="UCP_ML1119"/>
    <property type="match status" value="1"/>
</dbReference>
<dbReference type="Proteomes" id="UP000050517">
    <property type="component" value="Unassembled WGS sequence"/>
</dbReference>
<proteinExistence type="inferred from homology"/>
<evidence type="ECO:0000256" key="5">
    <source>
        <dbReference type="ARBA" id="ARBA00022839"/>
    </source>
</evidence>
<dbReference type="PATRIC" id="fig|1544416.3.peg.1838"/>
<keyword evidence="3" id="KW-0540">Nuclease</keyword>
<dbReference type="GO" id="GO:0004527">
    <property type="term" value="F:exonuclease activity"/>
    <property type="evidence" value="ECO:0007669"/>
    <property type="project" value="UniProtKB-KW"/>
</dbReference>
<reference evidence="7 8" key="1">
    <citation type="submission" date="2015-10" db="EMBL/GenBank/DDBJ databases">
        <title>Corynebacteirum lowii and Corynebacterium oculi species nova, derived from human clinical disease and and emended description of Corynebacterium mastiditis.</title>
        <authorList>
            <person name="Bernard K."/>
            <person name="Pacheco A.L."/>
            <person name="Mcdougall C."/>
            <person name="Burtx T."/>
            <person name="Weibe D."/>
            <person name="Tyler S."/>
            <person name="Olson A.B."/>
            <person name="Cnockaert M."/>
            <person name="Eguchi H."/>
            <person name="Kuwahara T."/>
            <person name="Nakayama-Imaohji H."/>
            <person name="Boudewijins M."/>
            <person name="Van Hoecke F."/>
            <person name="Bernier A.-M."/>
            <person name="Vandamme P."/>
        </authorList>
    </citation>
    <scope>NUCLEOTIDE SEQUENCE [LARGE SCALE GENOMIC DNA]</scope>
    <source>
        <strain evidence="7 8">NML 130210</strain>
    </source>
</reference>